<gene>
    <name evidence="1" type="ORF">LTR78_001391</name>
</gene>
<dbReference type="Proteomes" id="UP001274830">
    <property type="component" value="Unassembled WGS sequence"/>
</dbReference>
<sequence>MAMALEGDRMMLVYEQKTSGIKLVPDGVALVDEMELIMAMSKDPSVYLVTKTIQPGQTYIDLYKSDLVRDGDQMSKSADDCEKKVAETPWRAWLGFEWEGHSFTELSILTIAPNHAVA</sequence>
<dbReference type="AlphaFoldDB" id="A0AAE0WVI6"/>
<dbReference type="EMBL" id="JAUTXT010000003">
    <property type="protein sequence ID" value="KAK3678938.1"/>
    <property type="molecule type" value="Genomic_DNA"/>
</dbReference>
<comment type="caution">
    <text evidence="1">The sequence shown here is derived from an EMBL/GenBank/DDBJ whole genome shotgun (WGS) entry which is preliminary data.</text>
</comment>
<accession>A0AAE0WVI6</accession>
<organism evidence="1 2">
    <name type="scientific">Recurvomyces mirabilis</name>
    <dbReference type="NCBI Taxonomy" id="574656"/>
    <lineage>
        <taxon>Eukaryota</taxon>
        <taxon>Fungi</taxon>
        <taxon>Dikarya</taxon>
        <taxon>Ascomycota</taxon>
        <taxon>Pezizomycotina</taxon>
        <taxon>Dothideomycetes</taxon>
        <taxon>Dothideomycetidae</taxon>
        <taxon>Mycosphaerellales</taxon>
        <taxon>Teratosphaeriaceae</taxon>
        <taxon>Recurvomyces</taxon>
    </lineage>
</organism>
<evidence type="ECO:0000313" key="1">
    <source>
        <dbReference type="EMBL" id="KAK3678938.1"/>
    </source>
</evidence>
<reference evidence="1" key="1">
    <citation type="submission" date="2023-07" db="EMBL/GenBank/DDBJ databases">
        <title>Black Yeasts Isolated from many extreme environments.</title>
        <authorList>
            <person name="Coleine C."/>
            <person name="Stajich J.E."/>
            <person name="Selbmann L."/>
        </authorList>
    </citation>
    <scope>NUCLEOTIDE SEQUENCE</scope>
    <source>
        <strain evidence="1">CCFEE 5485</strain>
    </source>
</reference>
<protein>
    <submittedName>
        <fullName evidence="1">Uncharacterized protein</fullName>
    </submittedName>
</protein>
<proteinExistence type="predicted"/>
<keyword evidence="2" id="KW-1185">Reference proteome</keyword>
<name>A0AAE0WVI6_9PEZI</name>
<evidence type="ECO:0000313" key="2">
    <source>
        <dbReference type="Proteomes" id="UP001274830"/>
    </source>
</evidence>